<reference evidence="3" key="2">
    <citation type="journal article" date="2021" name="Microbiome">
        <title>Successional dynamics and alternative stable states in a saline activated sludge microbial community over 9 years.</title>
        <authorList>
            <person name="Wang Y."/>
            <person name="Ye J."/>
            <person name="Ju F."/>
            <person name="Liu L."/>
            <person name="Boyd J.A."/>
            <person name="Deng Y."/>
            <person name="Parks D.H."/>
            <person name="Jiang X."/>
            <person name="Yin X."/>
            <person name="Woodcroft B.J."/>
            <person name="Tyson G.W."/>
            <person name="Hugenholtz P."/>
            <person name="Polz M.F."/>
            <person name="Zhang T."/>
        </authorList>
    </citation>
    <scope>NUCLEOTIDE SEQUENCE</scope>
    <source>
        <strain evidence="3">HKST-UBA13</strain>
    </source>
</reference>
<organism evidence="3 4">
    <name type="scientific">Candidatus Dojkabacteria bacterium</name>
    <dbReference type="NCBI Taxonomy" id="2099670"/>
    <lineage>
        <taxon>Bacteria</taxon>
        <taxon>Candidatus Dojkabacteria</taxon>
    </lineage>
</organism>
<dbReference type="EMBL" id="JAGQLJ010000007">
    <property type="protein sequence ID" value="MCA9380724.1"/>
    <property type="molecule type" value="Genomic_DNA"/>
</dbReference>
<evidence type="ECO:0000256" key="2">
    <source>
        <dbReference type="ARBA" id="ARBA00023235"/>
    </source>
</evidence>
<dbReference type="Gene3D" id="3.20.20.70">
    <property type="entry name" value="Aldolase class I"/>
    <property type="match status" value="1"/>
</dbReference>
<accession>A0A955IA81</accession>
<dbReference type="InterPro" id="IPR000056">
    <property type="entry name" value="Ribul_P_3_epim-like"/>
</dbReference>
<comment type="caution">
    <text evidence="3">The sequence shown here is derived from an EMBL/GenBank/DDBJ whole genome shotgun (WGS) entry which is preliminary data.</text>
</comment>
<proteinExistence type="predicted"/>
<dbReference type="Pfam" id="PF00834">
    <property type="entry name" value="Ribul_P_3_epim"/>
    <property type="match status" value="1"/>
</dbReference>
<name>A0A955IA81_9BACT</name>
<sequence>MIKISPAILVSSESEIDKQLENYTKIFDQIDIDINVDGDDFEGKVTLDIQKVISDVIPFSDTSFSFHLMVSKPIELINKIEQSELASRIYYIIHQEAHYQEVIEKINPRNLGICIKAESRLKDIDFYKQFKEVQLMTIETGKQGNPFKPEILERVEWLRNEGYEGIVSLDGSINLNTASLVKDFDVNRVSVGSFFSNAEDVNLNKQKLELALNM</sequence>
<gene>
    <name evidence="3" type="ORF">KC678_00475</name>
</gene>
<evidence type="ECO:0000313" key="3">
    <source>
        <dbReference type="EMBL" id="MCA9380724.1"/>
    </source>
</evidence>
<dbReference type="PANTHER" id="PTHR11749">
    <property type="entry name" value="RIBULOSE-5-PHOSPHATE-3-EPIMERASE"/>
    <property type="match status" value="1"/>
</dbReference>
<evidence type="ECO:0000313" key="4">
    <source>
        <dbReference type="Proteomes" id="UP000775877"/>
    </source>
</evidence>
<dbReference type="SUPFAM" id="SSF51366">
    <property type="entry name" value="Ribulose-phoshate binding barrel"/>
    <property type="match status" value="1"/>
</dbReference>
<keyword evidence="2" id="KW-0413">Isomerase</keyword>
<evidence type="ECO:0000256" key="1">
    <source>
        <dbReference type="ARBA" id="ARBA00022723"/>
    </source>
</evidence>
<dbReference type="GO" id="GO:0016857">
    <property type="term" value="F:racemase and epimerase activity, acting on carbohydrates and derivatives"/>
    <property type="evidence" value="ECO:0007669"/>
    <property type="project" value="InterPro"/>
</dbReference>
<dbReference type="InterPro" id="IPR013785">
    <property type="entry name" value="Aldolase_TIM"/>
</dbReference>
<dbReference type="GO" id="GO:0046872">
    <property type="term" value="F:metal ion binding"/>
    <property type="evidence" value="ECO:0007669"/>
    <property type="project" value="UniProtKB-KW"/>
</dbReference>
<dbReference type="Proteomes" id="UP000775877">
    <property type="component" value="Unassembled WGS sequence"/>
</dbReference>
<protein>
    <recommendedName>
        <fullName evidence="5">Ribulose-phosphate 3-epimerase</fullName>
    </recommendedName>
</protein>
<dbReference type="GO" id="GO:0005975">
    <property type="term" value="P:carbohydrate metabolic process"/>
    <property type="evidence" value="ECO:0007669"/>
    <property type="project" value="InterPro"/>
</dbReference>
<keyword evidence="1" id="KW-0479">Metal-binding</keyword>
<dbReference type="InterPro" id="IPR011060">
    <property type="entry name" value="RibuloseP-bd_barrel"/>
</dbReference>
<reference evidence="3" key="1">
    <citation type="submission" date="2020-04" db="EMBL/GenBank/DDBJ databases">
        <authorList>
            <person name="Zhang T."/>
        </authorList>
    </citation>
    <scope>NUCLEOTIDE SEQUENCE</scope>
    <source>
        <strain evidence="3">HKST-UBA13</strain>
    </source>
</reference>
<dbReference type="AlphaFoldDB" id="A0A955IA81"/>
<evidence type="ECO:0008006" key="5">
    <source>
        <dbReference type="Google" id="ProtNLM"/>
    </source>
</evidence>